<dbReference type="Gene3D" id="1.10.287.130">
    <property type="match status" value="1"/>
</dbReference>
<evidence type="ECO:0000256" key="6">
    <source>
        <dbReference type="ARBA" id="ARBA00022692"/>
    </source>
</evidence>
<sequence length="555" mass="58809">MASATTAIRRIATPPAAGADVQGWLTATWEPNWRSFQYFILYRLLLGGLCLLVLFFPGDWNQRLSLLPSPMLFALAGAYLAATLAGLGLAHFWRQHFNLQLSFQVGVDVVVISMLMYIAGGVGSGFGLLLLISLAAASLVGQGRLVLFYAALATLAALAVQALLIVARDLDPGSIVQAGFISAGYFATAILARLLGQRIMINEDLARRRGIALDNQIRINQRVVERMQDGVLIVGRDGTIVRHNPMAARLLGLPATAGNLGAQAPTLAAALGHWLAGGGDDSIILAGAGSAELGARFESTASSEGEVLVFLEDVGRVKEQAKQLKLAALGRLTASIAHEIRNPLSAIGHAAELLKEERRGEIFERLLRIIGDNTARLDRIVGDVLELGRQKQAQVETIELREFLGNFAVDLLGNENLPAATIALDAPAGLAISFDRSHLQQVLWNLVGNALRHSSRGPAAVRLTAQAAASGGWVELHVVDDGPGVPAELRDQVFEPFFTTHTQGTGLGLFIARELCVANGATLVLKAAAGGGHFIVSGRSDWCLLPVASGDPAAN</sequence>
<dbReference type="SMART" id="SM00388">
    <property type="entry name" value="HisKA"/>
    <property type="match status" value="1"/>
</dbReference>
<feature type="transmembrane region" description="Helical" evidence="13">
    <location>
        <begin position="173"/>
        <end position="195"/>
    </location>
</feature>
<dbReference type="OrthoDB" id="9815750at2"/>
<organism evidence="15 16">
    <name type="scientific">Azonexus fungiphilus</name>
    <dbReference type="NCBI Taxonomy" id="146940"/>
    <lineage>
        <taxon>Bacteria</taxon>
        <taxon>Pseudomonadati</taxon>
        <taxon>Pseudomonadota</taxon>
        <taxon>Betaproteobacteria</taxon>
        <taxon>Rhodocyclales</taxon>
        <taxon>Azonexaceae</taxon>
        <taxon>Azonexus</taxon>
    </lineage>
</organism>
<keyword evidence="4" id="KW-0597">Phosphoprotein</keyword>
<evidence type="ECO:0000256" key="10">
    <source>
        <dbReference type="ARBA" id="ARBA00022989"/>
    </source>
</evidence>
<comment type="subcellular location">
    <subcellularLocation>
        <location evidence="2">Membrane</location>
        <topology evidence="2">Multi-pass membrane protein</topology>
    </subcellularLocation>
</comment>
<dbReference type="SUPFAM" id="SSF55785">
    <property type="entry name" value="PYP-like sensor domain (PAS domain)"/>
    <property type="match status" value="1"/>
</dbReference>
<evidence type="ECO:0000256" key="12">
    <source>
        <dbReference type="ARBA" id="ARBA00023136"/>
    </source>
</evidence>
<evidence type="ECO:0000256" key="4">
    <source>
        <dbReference type="ARBA" id="ARBA00022553"/>
    </source>
</evidence>
<dbReference type="GO" id="GO:0016020">
    <property type="term" value="C:membrane"/>
    <property type="evidence" value="ECO:0007669"/>
    <property type="project" value="UniProtKB-SubCell"/>
</dbReference>
<comment type="catalytic activity">
    <reaction evidence="1">
        <text>ATP + protein L-histidine = ADP + protein N-phospho-L-histidine.</text>
        <dbReference type="EC" id="2.7.13.3"/>
    </reaction>
</comment>
<dbReference type="InterPro" id="IPR003661">
    <property type="entry name" value="HisK_dim/P_dom"/>
</dbReference>
<feature type="transmembrane region" description="Helical" evidence="13">
    <location>
        <begin position="146"/>
        <end position="167"/>
    </location>
</feature>
<dbReference type="EMBL" id="RBXP01000013">
    <property type="protein sequence ID" value="RKT59587.1"/>
    <property type="molecule type" value="Genomic_DNA"/>
</dbReference>
<evidence type="ECO:0000256" key="7">
    <source>
        <dbReference type="ARBA" id="ARBA00022741"/>
    </source>
</evidence>
<keyword evidence="10 13" id="KW-1133">Transmembrane helix</keyword>
<dbReference type="Proteomes" id="UP000270626">
    <property type="component" value="Unassembled WGS sequence"/>
</dbReference>
<dbReference type="PROSITE" id="PS50109">
    <property type="entry name" value="HIS_KIN"/>
    <property type="match status" value="1"/>
</dbReference>
<protein>
    <recommendedName>
        <fullName evidence="3">histidine kinase</fullName>
        <ecNumber evidence="3">2.7.13.3</ecNumber>
    </recommendedName>
</protein>
<keyword evidence="16" id="KW-1185">Reference proteome</keyword>
<dbReference type="Pfam" id="PF25323">
    <property type="entry name" value="6TM_PilS"/>
    <property type="match status" value="1"/>
</dbReference>
<evidence type="ECO:0000313" key="16">
    <source>
        <dbReference type="Proteomes" id="UP000270626"/>
    </source>
</evidence>
<dbReference type="AlphaFoldDB" id="A0A495WEF2"/>
<dbReference type="InterPro" id="IPR000014">
    <property type="entry name" value="PAS"/>
</dbReference>
<dbReference type="InterPro" id="IPR050351">
    <property type="entry name" value="BphY/WalK/GraS-like"/>
</dbReference>
<keyword evidence="7" id="KW-0547">Nucleotide-binding</keyword>
<keyword evidence="8 15" id="KW-0418">Kinase</keyword>
<evidence type="ECO:0000256" key="1">
    <source>
        <dbReference type="ARBA" id="ARBA00000085"/>
    </source>
</evidence>
<dbReference type="Gene3D" id="3.30.565.10">
    <property type="entry name" value="Histidine kinase-like ATPase, C-terminal domain"/>
    <property type="match status" value="1"/>
</dbReference>
<dbReference type="InterPro" id="IPR005467">
    <property type="entry name" value="His_kinase_dom"/>
</dbReference>
<dbReference type="PANTHER" id="PTHR42878">
    <property type="entry name" value="TWO-COMPONENT HISTIDINE KINASE"/>
    <property type="match status" value="1"/>
</dbReference>
<dbReference type="RefSeq" id="WP_121457816.1">
    <property type="nucleotide sequence ID" value="NZ_RBXP01000013.1"/>
</dbReference>
<keyword evidence="6 13" id="KW-0812">Transmembrane</keyword>
<accession>A0A495WEF2</accession>
<evidence type="ECO:0000256" key="13">
    <source>
        <dbReference type="SAM" id="Phobius"/>
    </source>
</evidence>
<keyword evidence="5" id="KW-0808">Transferase</keyword>
<dbReference type="Pfam" id="PF02518">
    <property type="entry name" value="HATPase_c"/>
    <property type="match status" value="1"/>
</dbReference>
<feature type="transmembrane region" description="Helical" evidence="13">
    <location>
        <begin position="72"/>
        <end position="94"/>
    </location>
</feature>
<feature type="transmembrane region" description="Helical" evidence="13">
    <location>
        <begin position="40"/>
        <end position="60"/>
    </location>
</feature>
<evidence type="ECO:0000256" key="5">
    <source>
        <dbReference type="ARBA" id="ARBA00022679"/>
    </source>
</evidence>
<dbReference type="InterPro" id="IPR004358">
    <property type="entry name" value="Sig_transdc_His_kin-like_C"/>
</dbReference>
<dbReference type="GO" id="GO:0030295">
    <property type="term" value="F:protein kinase activator activity"/>
    <property type="evidence" value="ECO:0007669"/>
    <property type="project" value="TreeGrafter"/>
</dbReference>
<dbReference type="GO" id="GO:0005524">
    <property type="term" value="F:ATP binding"/>
    <property type="evidence" value="ECO:0007669"/>
    <property type="project" value="UniProtKB-KW"/>
</dbReference>
<proteinExistence type="predicted"/>
<dbReference type="InterPro" id="IPR036890">
    <property type="entry name" value="HATPase_C_sf"/>
</dbReference>
<evidence type="ECO:0000313" key="15">
    <source>
        <dbReference type="EMBL" id="RKT59587.1"/>
    </source>
</evidence>
<dbReference type="SMART" id="SM00387">
    <property type="entry name" value="HATPase_c"/>
    <property type="match status" value="1"/>
</dbReference>
<dbReference type="Gene3D" id="3.30.450.20">
    <property type="entry name" value="PAS domain"/>
    <property type="match status" value="1"/>
</dbReference>
<keyword evidence="9" id="KW-0067">ATP-binding</keyword>
<gene>
    <name evidence="15" type="ORF">DFR40_1475</name>
</gene>
<evidence type="ECO:0000256" key="8">
    <source>
        <dbReference type="ARBA" id="ARBA00022777"/>
    </source>
</evidence>
<keyword evidence="12 13" id="KW-0472">Membrane</keyword>
<dbReference type="CDD" id="cd00082">
    <property type="entry name" value="HisKA"/>
    <property type="match status" value="1"/>
</dbReference>
<dbReference type="GO" id="GO:0000155">
    <property type="term" value="F:phosphorelay sensor kinase activity"/>
    <property type="evidence" value="ECO:0007669"/>
    <property type="project" value="InterPro"/>
</dbReference>
<feature type="domain" description="Histidine kinase" evidence="14">
    <location>
        <begin position="335"/>
        <end position="532"/>
    </location>
</feature>
<dbReference type="Pfam" id="PF00512">
    <property type="entry name" value="HisKA"/>
    <property type="match status" value="1"/>
</dbReference>
<evidence type="ECO:0000256" key="11">
    <source>
        <dbReference type="ARBA" id="ARBA00023012"/>
    </source>
</evidence>
<name>A0A495WEF2_9RHOO</name>
<dbReference type="Pfam" id="PF13188">
    <property type="entry name" value="PAS_8"/>
    <property type="match status" value="1"/>
</dbReference>
<dbReference type="PANTHER" id="PTHR42878:SF7">
    <property type="entry name" value="SENSOR HISTIDINE KINASE GLRK"/>
    <property type="match status" value="1"/>
</dbReference>
<dbReference type="SUPFAM" id="SSF47384">
    <property type="entry name" value="Homodimeric domain of signal transducing histidine kinase"/>
    <property type="match status" value="1"/>
</dbReference>
<dbReference type="PRINTS" id="PR00344">
    <property type="entry name" value="BCTRLSENSOR"/>
</dbReference>
<dbReference type="EC" id="2.7.13.3" evidence="3"/>
<dbReference type="InterPro" id="IPR036097">
    <property type="entry name" value="HisK_dim/P_sf"/>
</dbReference>
<feature type="transmembrane region" description="Helical" evidence="13">
    <location>
        <begin position="114"/>
        <end position="139"/>
    </location>
</feature>
<evidence type="ECO:0000259" key="14">
    <source>
        <dbReference type="PROSITE" id="PS50109"/>
    </source>
</evidence>
<dbReference type="SUPFAM" id="SSF55874">
    <property type="entry name" value="ATPase domain of HSP90 chaperone/DNA topoisomerase II/histidine kinase"/>
    <property type="match status" value="1"/>
</dbReference>
<dbReference type="GO" id="GO:0007234">
    <property type="term" value="P:osmosensory signaling via phosphorelay pathway"/>
    <property type="evidence" value="ECO:0007669"/>
    <property type="project" value="TreeGrafter"/>
</dbReference>
<evidence type="ECO:0000256" key="2">
    <source>
        <dbReference type="ARBA" id="ARBA00004141"/>
    </source>
</evidence>
<evidence type="ECO:0000256" key="9">
    <source>
        <dbReference type="ARBA" id="ARBA00022840"/>
    </source>
</evidence>
<reference evidence="15 16" key="1">
    <citation type="submission" date="2018-10" db="EMBL/GenBank/DDBJ databases">
        <title>Genomic Encyclopedia of Type Strains, Phase IV (KMG-IV): sequencing the most valuable type-strain genomes for metagenomic binning, comparative biology and taxonomic classification.</title>
        <authorList>
            <person name="Goeker M."/>
        </authorList>
    </citation>
    <scope>NUCLEOTIDE SEQUENCE [LARGE SCALE GENOMIC DNA]</scope>
    <source>
        <strain evidence="15 16">DSM 23841</strain>
    </source>
</reference>
<evidence type="ECO:0000256" key="3">
    <source>
        <dbReference type="ARBA" id="ARBA00012438"/>
    </source>
</evidence>
<comment type="caution">
    <text evidence="15">The sequence shown here is derived from an EMBL/GenBank/DDBJ whole genome shotgun (WGS) entry which is preliminary data.</text>
</comment>
<dbReference type="InterPro" id="IPR035965">
    <property type="entry name" value="PAS-like_dom_sf"/>
</dbReference>
<dbReference type="InterPro" id="IPR003594">
    <property type="entry name" value="HATPase_dom"/>
</dbReference>
<keyword evidence="11" id="KW-0902">Two-component regulatory system</keyword>
<dbReference type="GO" id="GO:0000156">
    <property type="term" value="F:phosphorelay response regulator activity"/>
    <property type="evidence" value="ECO:0007669"/>
    <property type="project" value="TreeGrafter"/>
</dbReference>